<evidence type="ECO:0000256" key="2">
    <source>
        <dbReference type="ARBA" id="ARBA00022553"/>
    </source>
</evidence>
<accession>A0A0C3QIG4</accession>
<evidence type="ECO:0000256" key="3">
    <source>
        <dbReference type="ARBA" id="ARBA00023242"/>
    </source>
</evidence>
<evidence type="ECO:0000256" key="1">
    <source>
        <dbReference type="ARBA" id="ARBA00004604"/>
    </source>
</evidence>
<comment type="subcellular location">
    <subcellularLocation>
        <location evidence="1">Nucleus</location>
        <location evidence="1">Nucleolus</location>
    </subcellularLocation>
</comment>
<keyword evidence="2" id="KW-0597">Phosphoprotein</keyword>
<evidence type="ECO:0000256" key="4">
    <source>
        <dbReference type="SAM" id="MobiDB-lite"/>
    </source>
</evidence>
<dbReference type="GO" id="GO:0032040">
    <property type="term" value="C:small-subunit processome"/>
    <property type="evidence" value="ECO:0007669"/>
    <property type="project" value="InterPro"/>
</dbReference>
<dbReference type="OrthoDB" id="277439at2759"/>
<evidence type="ECO:0000313" key="5">
    <source>
        <dbReference type="EMBL" id="KIO31825.1"/>
    </source>
</evidence>
<keyword evidence="3" id="KW-0539">Nucleus</keyword>
<dbReference type="AlphaFoldDB" id="A0A0C3QIG4"/>
<name>A0A0C3QIG4_9AGAM</name>
<evidence type="ECO:0000313" key="6">
    <source>
        <dbReference type="Proteomes" id="UP000054248"/>
    </source>
</evidence>
<sequence length="580" mass="64117">MESAVDRLLKRAKLREDAESSDAGLRTKPLSLEDIRARQAELRRTRESMSRAQSKAARMAKIKSKVYRKIKRREKEKDIARTEDVTTIDPDLAAADRLQQDIDRARERATLRHKNGSKWIRASRVGTDGNTDFSRGVTEMLQRGEALRQRISGTQDDSSESEWETNEAAETVAHALRELDGLHEDSLNQVSPPSGVLGMKFMQDAIARQMTEVDQEVARFKSDLKQGYVFEEPQDQGSTSLPAPLGCGVNVDGNKGRLRFGDELHGSTGETPLTEMGPDISQPNATSSAASLASNPWLASSPPARAGKISRKADKVIVGKHSSAMEKSLALLKRRKAHTVDPSLADTDDARVDISLDATLQKPNTAILPQCSSFSVTTEANEGEFLGGDAPLRQRELVARAFAHDGVVEDFTKEKATVVDRELAPLTNDQALPGWGSWTGVGVRTMNKARPNRAASAVLVSRRDSGKSHVIISEKRDVKAAKYQVKDIPFPYTSRAQYERSLEAPLGTEWNTRLGHQKAILPRVVAKVSCFITHRNNFVRPVLVTHTLSLDGYGDRTFGKTAVNGLRHLMMYRLAFDFQI</sequence>
<dbReference type="GO" id="GO:0006364">
    <property type="term" value="P:rRNA processing"/>
    <property type="evidence" value="ECO:0007669"/>
    <property type="project" value="InterPro"/>
</dbReference>
<feature type="compositionally biased region" description="Basic and acidic residues" evidence="4">
    <location>
        <begin position="1"/>
        <end position="18"/>
    </location>
</feature>
<reference evidence="5 6" key="1">
    <citation type="submission" date="2014-04" db="EMBL/GenBank/DDBJ databases">
        <authorList>
            <consortium name="DOE Joint Genome Institute"/>
            <person name="Kuo A."/>
            <person name="Girlanda M."/>
            <person name="Perotto S."/>
            <person name="Kohler A."/>
            <person name="Nagy L.G."/>
            <person name="Floudas D."/>
            <person name="Copeland A."/>
            <person name="Barry K.W."/>
            <person name="Cichocki N."/>
            <person name="Veneault-Fourrey C."/>
            <person name="LaButti K."/>
            <person name="Lindquist E.A."/>
            <person name="Lipzen A."/>
            <person name="Lundell T."/>
            <person name="Morin E."/>
            <person name="Murat C."/>
            <person name="Sun H."/>
            <person name="Tunlid A."/>
            <person name="Henrissat B."/>
            <person name="Grigoriev I.V."/>
            <person name="Hibbett D.S."/>
            <person name="Martin F."/>
            <person name="Nordberg H.P."/>
            <person name="Cantor M.N."/>
            <person name="Hua S.X."/>
        </authorList>
    </citation>
    <scope>NUCLEOTIDE SEQUENCE [LARGE SCALE GENOMIC DNA]</scope>
    <source>
        <strain evidence="5 6">MUT 4182</strain>
    </source>
</reference>
<feature type="region of interest" description="Disordered" evidence="4">
    <location>
        <begin position="1"/>
        <end position="30"/>
    </location>
</feature>
<dbReference type="PANTHER" id="PTHR14150">
    <property type="entry name" value="U3 SMALL NUCLEOLAR RNA-ASSOCIATED PROTEIN 14"/>
    <property type="match status" value="1"/>
</dbReference>
<feature type="region of interest" description="Disordered" evidence="4">
    <location>
        <begin position="263"/>
        <end position="296"/>
    </location>
</feature>
<dbReference type="Proteomes" id="UP000054248">
    <property type="component" value="Unassembled WGS sequence"/>
</dbReference>
<protein>
    <submittedName>
        <fullName evidence="5">Uncharacterized protein</fullName>
    </submittedName>
</protein>
<dbReference type="STRING" id="1051891.A0A0C3QIG4"/>
<feature type="compositionally biased region" description="Low complexity" evidence="4">
    <location>
        <begin position="285"/>
        <end position="294"/>
    </location>
</feature>
<dbReference type="EMBL" id="KN822959">
    <property type="protein sequence ID" value="KIO31825.1"/>
    <property type="molecule type" value="Genomic_DNA"/>
</dbReference>
<dbReference type="HOGENOM" id="CLU_003783_0_2_1"/>
<feature type="region of interest" description="Disordered" evidence="4">
    <location>
        <begin position="42"/>
        <end position="64"/>
    </location>
</feature>
<dbReference type="InterPro" id="IPR006709">
    <property type="entry name" value="SSU_processome_Utp14"/>
</dbReference>
<keyword evidence="6" id="KW-1185">Reference proteome</keyword>
<organism evidence="5 6">
    <name type="scientific">Tulasnella calospora MUT 4182</name>
    <dbReference type="NCBI Taxonomy" id="1051891"/>
    <lineage>
        <taxon>Eukaryota</taxon>
        <taxon>Fungi</taxon>
        <taxon>Dikarya</taxon>
        <taxon>Basidiomycota</taxon>
        <taxon>Agaricomycotina</taxon>
        <taxon>Agaricomycetes</taxon>
        <taxon>Cantharellales</taxon>
        <taxon>Tulasnellaceae</taxon>
        <taxon>Tulasnella</taxon>
    </lineage>
</organism>
<reference evidence="6" key="2">
    <citation type="submission" date="2015-01" db="EMBL/GenBank/DDBJ databases">
        <title>Evolutionary Origins and Diversification of the Mycorrhizal Mutualists.</title>
        <authorList>
            <consortium name="DOE Joint Genome Institute"/>
            <consortium name="Mycorrhizal Genomics Consortium"/>
            <person name="Kohler A."/>
            <person name="Kuo A."/>
            <person name="Nagy L.G."/>
            <person name="Floudas D."/>
            <person name="Copeland A."/>
            <person name="Barry K.W."/>
            <person name="Cichocki N."/>
            <person name="Veneault-Fourrey C."/>
            <person name="LaButti K."/>
            <person name="Lindquist E.A."/>
            <person name="Lipzen A."/>
            <person name="Lundell T."/>
            <person name="Morin E."/>
            <person name="Murat C."/>
            <person name="Riley R."/>
            <person name="Ohm R."/>
            <person name="Sun H."/>
            <person name="Tunlid A."/>
            <person name="Henrissat B."/>
            <person name="Grigoriev I.V."/>
            <person name="Hibbett D.S."/>
            <person name="Martin F."/>
        </authorList>
    </citation>
    <scope>NUCLEOTIDE SEQUENCE [LARGE SCALE GENOMIC DNA]</scope>
    <source>
        <strain evidence="6">MUT 4182</strain>
    </source>
</reference>
<gene>
    <name evidence="5" type="ORF">M407DRAFT_217071</name>
</gene>
<dbReference type="Pfam" id="PF04615">
    <property type="entry name" value="Utp14"/>
    <property type="match status" value="1"/>
</dbReference>
<proteinExistence type="predicted"/>
<dbReference type="PANTHER" id="PTHR14150:SF12">
    <property type="entry name" value="U3 SMALL NUCLEOLAR RNA-ASSOCIATED PROTEIN 14 HOMOLOG A"/>
    <property type="match status" value="1"/>
</dbReference>